<keyword evidence="2" id="KW-0732">Signal</keyword>
<evidence type="ECO:0000256" key="2">
    <source>
        <dbReference type="SAM" id="SignalP"/>
    </source>
</evidence>
<evidence type="ECO:0000313" key="4">
    <source>
        <dbReference type="Proteomes" id="UP001420932"/>
    </source>
</evidence>
<dbReference type="Proteomes" id="UP001420932">
    <property type="component" value="Unassembled WGS sequence"/>
</dbReference>
<evidence type="ECO:0000256" key="1">
    <source>
        <dbReference type="SAM" id="Phobius"/>
    </source>
</evidence>
<keyword evidence="1" id="KW-1133">Transmembrane helix</keyword>
<evidence type="ECO:0000313" key="3">
    <source>
        <dbReference type="EMBL" id="KAK9163861.1"/>
    </source>
</evidence>
<keyword evidence="4" id="KW-1185">Reference proteome</keyword>
<feature type="signal peptide" evidence="2">
    <location>
        <begin position="1"/>
        <end position="34"/>
    </location>
</feature>
<feature type="chain" id="PRO_5043044180" evidence="2">
    <location>
        <begin position="35"/>
        <end position="177"/>
    </location>
</feature>
<gene>
    <name evidence="3" type="ORF">Syun_004763</name>
</gene>
<comment type="caution">
    <text evidence="3">The sequence shown here is derived from an EMBL/GenBank/DDBJ whole genome shotgun (WGS) entry which is preliminary data.</text>
</comment>
<feature type="transmembrane region" description="Helical" evidence="1">
    <location>
        <begin position="135"/>
        <end position="157"/>
    </location>
</feature>
<dbReference type="EMBL" id="JBBNAF010000002">
    <property type="protein sequence ID" value="KAK9163861.1"/>
    <property type="molecule type" value="Genomic_DNA"/>
</dbReference>
<keyword evidence="1" id="KW-0812">Transmembrane</keyword>
<accession>A0AAP0L433</accession>
<keyword evidence="1" id="KW-0472">Membrane</keyword>
<name>A0AAP0L433_9MAGN</name>
<proteinExistence type="predicted"/>
<protein>
    <submittedName>
        <fullName evidence="3">Uncharacterized protein</fullName>
    </submittedName>
</protein>
<reference evidence="3 4" key="1">
    <citation type="submission" date="2024-01" db="EMBL/GenBank/DDBJ databases">
        <title>Genome assemblies of Stephania.</title>
        <authorList>
            <person name="Yang L."/>
        </authorList>
    </citation>
    <scope>NUCLEOTIDE SEQUENCE [LARGE SCALE GENOMIC DNA]</scope>
    <source>
        <strain evidence="3">YNDBR</strain>
        <tissue evidence="3">Leaf</tissue>
    </source>
</reference>
<organism evidence="3 4">
    <name type="scientific">Stephania yunnanensis</name>
    <dbReference type="NCBI Taxonomy" id="152371"/>
    <lineage>
        <taxon>Eukaryota</taxon>
        <taxon>Viridiplantae</taxon>
        <taxon>Streptophyta</taxon>
        <taxon>Embryophyta</taxon>
        <taxon>Tracheophyta</taxon>
        <taxon>Spermatophyta</taxon>
        <taxon>Magnoliopsida</taxon>
        <taxon>Ranunculales</taxon>
        <taxon>Menispermaceae</taxon>
        <taxon>Menispermoideae</taxon>
        <taxon>Cissampelideae</taxon>
        <taxon>Stephania</taxon>
    </lineage>
</organism>
<sequence>MLFGEADVWLCTTVASMWTLWSAVSVMVNESVEAHASEYQSQSRHRYILCKGLEMIREKRELVGRDKEIALGAYCVSTMCGVYSVSVKWTNAEYASVAAMMILSLLDNPLLGLCDGAYNKEGKCLKVIFPSDMRSYCIAFLYGSNVTMLVIVAYLGIVELQDFVLDKYWCFENAGVV</sequence>
<dbReference type="AlphaFoldDB" id="A0AAP0L433"/>